<evidence type="ECO:0000256" key="1">
    <source>
        <dbReference type="ARBA" id="ARBA00001561"/>
    </source>
</evidence>
<dbReference type="SMART" id="SM00644">
    <property type="entry name" value="Ami_2"/>
    <property type="match status" value="1"/>
</dbReference>
<keyword evidence="3" id="KW-0378">Hydrolase</keyword>
<dbReference type="AlphaFoldDB" id="B8GD95"/>
<dbReference type="OrthoDB" id="9794294at2"/>
<dbReference type="PANTHER" id="PTHR30417:SF1">
    <property type="entry name" value="N-ACETYLMURAMOYL-L-ALANINE AMIDASE AMID"/>
    <property type="match status" value="1"/>
</dbReference>
<evidence type="ECO:0000256" key="3">
    <source>
        <dbReference type="ARBA" id="ARBA00022801"/>
    </source>
</evidence>
<organism evidence="6 7">
    <name type="scientific">Chloroflexus aggregans (strain MD-66 / DSM 9485)</name>
    <dbReference type="NCBI Taxonomy" id="326427"/>
    <lineage>
        <taxon>Bacteria</taxon>
        <taxon>Bacillati</taxon>
        <taxon>Chloroflexota</taxon>
        <taxon>Chloroflexia</taxon>
        <taxon>Chloroflexales</taxon>
        <taxon>Chloroflexineae</taxon>
        <taxon>Chloroflexaceae</taxon>
        <taxon>Chloroflexus</taxon>
    </lineage>
</organism>
<dbReference type="KEGG" id="cag:Cagg_2282"/>
<dbReference type="GO" id="GO:0071555">
    <property type="term" value="P:cell wall organization"/>
    <property type="evidence" value="ECO:0007669"/>
    <property type="project" value="UniProtKB-KW"/>
</dbReference>
<dbReference type="Gene3D" id="3.40.80.10">
    <property type="entry name" value="Peptidoglycan recognition protein-like"/>
    <property type="match status" value="1"/>
</dbReference>
<evidence type="ECO:0000256" key="2">
    <source>
        <dbReference type="ARBA" id="ARBA00011901"/>
    </source>
</evidence>
<feature type="domain" description="N-acetylmuramoyl-L-alanine amidase" evidence="5">
    <location>
        <begin position="12"/>
        <end position="151"/>
    </location>
</feature>
<dbReference type="GO" id="GO:0009254">
    <property type="term" value="P:peptidoglycan turnover"/>
    <property type="evidence" value="ECO:0007669"/>
    <property type="project" value="TreeGrafter"/>
</dbReference>
<dbReference type="eggNOG" id="COG3023">
    <property type="taxonomic scope" value="Bacteria"/>
</dbReference>
<accession>B8GD95</accession>
<comment type="catalytic activity">
    <reaction evidence="1">
        <text>Hydrolyzes the link between N-acetylmuramoyl residues and L-amino acid residues in certain cell-wall glycopeptides.</text>
        <dbReference type="EC" id="3.5.1.28"/>
    </reaction>
</comment>
<dbReference type="InterPro" id="IPR051206">
    <property type="entry name" value="NAMLAA_amidase_2"/>
</dbReference>
<proteinExistence type="predicted"/>
<dbReference type="SUPFAM" id="SSF55846">
    <property type="entry name" value="N-acetylmuramoyl-L-alanine amidase-like"/>
    <property type="match status" value="2"/>
</dbReference>
<dbReference type="CDD" id="cd06583">
    <property type="entry name" value="PGRP"/>
    <property type="match status" value="1"/>
</dbReference>
<dbReference type="RefSeq" id="WP_015941020.1">
    <property type="nucleotide sequence ID" value="NC_011831.1"/>
</dbReference>
<gene>
    <name evidence="6" type="ordered locus">Cagg_2282</name>
</gene>
<keyword evidence="4" id="KW-0961">Cell wall biogenesis/degradation</keyword>
<reference evidence="6" key="1">
    <citation type="submission" date="2008-12" db="EMBL/GenBank/DDBJ databases">
        <title>Complete sequence of Chloroflexus aggregans DSM 9485.</title>
        <authorList>
            <consortium name="US DOE Joint Genome Institute"/>
            <person name="Lucas S."/>
            <person name="Copeland A."/>
            <person name="Lapidus A."/>
            <person name="Glavina del Rio T."/>
            <person name="Dalin E."/>
            <person name="Tice H."/>
            <person name="Pitluck S."/>
            <person name="Foster B."/>
            <person name="Larimer F."/>
            <person name="Land M."/>
            <person name="Hauser L."/>
            <person name="Kyrpides N."/>
            <person name="Mikhailova N."/>
            <person name="Bryant D."/>
            <person name="Richardson P."/>
        </authorList>
    </citation>
    <scope>NUCLEOTIDE SEQUENCE</scope>
    <source>
        <strain evidence="6">DSM 9485</strain>
    </source>
</reference>
<dbReference type="Pfam" id="PF01510">
    <property type="entry name" value="Amidase_2"/>
    <property type="match status" value="1"/>
</dbReference>
<evidence type="ECO:0000313" key="6">
    <source>
        <dbReference type="EMBL" id="ACL25162.1"/>
    </source>
</evidence>
<keyword evidence="7" id="KW-1185">Reference proteome</keyword>
<evidence type="ECO:0000259" key="5">
    <source>
        <dbReference type="SMART" id="SM00644"/>
    </source>
</evidence>
<evidence type="ECO:0000256" key="4">
    <source>
        <dbReference type="ARBA" id="ARBA00023316"/>
    </source>
</evidence>
<dbReference type="EMBL" id="CP001337">
    <property type="protein sequence ID" value="ACL25162.1"/>
    <property type="molecule type" value="Genomic_DNA"/>
</dbReference>
<dbReference type="InterPro" id="IPR036505">
    <property type="entry name" value="Amidase/PGRP_sf"/>
</dbReference>
<dbReference type="InterPro" id="IPR002502">
    <property type="entry name" value="Amidase_domain"/>
</dbReference>
<sequence>MYQIEWVGMTRNNFQPGSPDRIRMIVLHATAGSYPGDFKWLRQGGAPGREVSVHYYITKRGQIFQLVADHDIAWHAGVSRWEVDGRTVYGCNEVSLGIELENRNDGRDPYPPEQYAAALWLVRELVQKYHIPPNQVVRHLDISPGRKTDPAGFPWQQFLDEVFADLTAAPSLPVGDRLRQYMLDIAYRAAGSGLPSEWPFWTHARATKLGMPVASLVARPLAPRPAAAPNDRERALSLPDGTRYLVEVYARDALCAEVGADDTFRAGTPIERLSTIPASPQRMALLEAIFRAVDPVNGFQPGWAFHQYFLRHLDTLGMPISYNHRLALTAGLSFACQHFALDSLCSPVGQWQVIYRLSELRQAAAGQMVLAGLSRERADQLAHLLLDDLFALRTGCRYHPEAALVQYALTEELGAPLAPAETAVIDGIPVALMPFALDVVACRLPTPDWPLERPLPPSSPFGRLTALLSGLRSTATGIVRLSRLNGQHLSLSPMSTVPLLGPSRHGQPLIDVSLFAGDGEVRRQPIDTILIVPVPGPTGLLLPNAHIDARWHYYIDHTGMVYRLRHERFVARTARGVGRPAERLDQRALVIAVEGLLQHSSPRLRSALQALVYLLRRHFRIRVDRVQVLESAAGVPVTDRE</sequence>
<dbReference type="HOGENOM" id="CLU_437979_0_0_0"/>
<dbReference type="STRING" id="326427.Cagg_2282"/>
<protein>
    <recommendedName>
        <fullName evidence="2">N-acetylmuramoyl-L-alanine amidase</fullName>
        <ecNumber evidence="2">3.5.1.28</ecNumber>
    </recommendedName>
</protein>
<dbReference type="Proteomes" id="UP000002508">
    <property type="component" value="Chromosome"/>
</dbReference>
<dbReference type="EC" id="3.5.1.28" evidence="2"/>
<dbReference type="PANTHER" id="PTHR30417">
    <property type="entry name" value="N-ACETYLMURAMOYL-L-ALANINE AMIDASE AMID"/>
    <property type="match status" value="1"/>
</dbReference>
<dbReference type="GO" id="GO:0008745">
    <property type="term" value="F:N-acetylmuramoyl-L-alanine amidase activity"/>
    <property type="evidence" value="ECO:0007669"/>
    <property type="project" value="UniProtKB-EC"/>
</dbReference>
<dbReference type="GO" id="GO:0009253">
    <property type="term" value="P:peptidoglycan catabolic process"/>
    <property type="evidence" value="ECO:0007669"/>
    <property type="project" value="InterPro"/>
</dbReference>
<name>B8GD95_CHLAD</name>
<evidence type="ECO:0000313" key="7">
    <source>
        <dbReference type="Proteomes" id="UP000002508"/>
    </source>
</evidence>